<organism evidence="2 3">
    <name type="scientific">Calycomorphotria hydatis</name>
    <dbReference type="NCBI Taxonomy" id="2528027"/>
    <lineage>
        <taxon>Bacteria</taxon>
        <taxon>Pseudomonadati</taxon>
        <taxon>Planctomycetota</taxon>
        <taxon>Planctomycetia</taxon>
        <taxon>Planctomycetales</taxon>
        <taxon>Planctomycetaceae</taxon>
        <taxon>Calycomorphotria</taxon>
    </lineage>
</organism>
<accession>A0A517TD02</accession>
<dbReference type="EMBL" id="CP036316">
    <property type="protein sequence ID" value="QDT66238.1"/>
    <property type="molecule type" value="Genomic_DNA"/>
</dbReference>
<evidence type="ECO:0000259" key="1">
    <source>
        <dbReference type="Pfam" id="PF06439"/>
    </source>
</evidence>
<protein>
    <recommendedName>
        <fullName evidence="1">3-keto-alpha-glucoside-1,2-lyase/3-keto-2-hydroxy-glucal hydratase domain-containing protein</fullName>
    </recommendedName>
</protein>
<feature type="domain" description="3-keto-alpha-glucoside-1,2-lyase/3-keto-2-hydroxy-glucal hydratase" evidence="1">
    <location>
        <begin position="45"/>
        <end position="246"/>
    </location>
</feature>
<dbReference type="GO" id="GO:0016787">
    <property type="term" value="F:hydrolase activity"/>
    <property type="evidence" value="ECO:0007669"/>
    <property type="project" value="InterPro"/>
</dbReference>
<reference evidence="2 3" key="1">
    <citation type="submission" date="2019-02" db="EMBL/GenBank/DDBJ databases">
        <title>Deep-cultivation of Planctomycetes and their phenomic and genomic characterization uncovers novel biology.</title>
        <authorList>
            <person name="Wiegand S."/>
            <person name="Jogler M."/>
            <person name="Boedeker C."/>
            <person name="Pinto D."/>
            <person name="Vollmers J."/>
            <person name="Rivas-Marin E."/>
            <person name="Kohn T."/>
            <person name="Peeters S.H."/>
            <person name="Heuer A."/>
            <person name="Rast P."/>
            <person name="Oberbeckmann S."/>
            <person name="Bunk B."/>
            <person name="Jeske O."/>
            <person name="Meyerdierks A."/>
            <person name="Storesund J.E."/>
            <person name="Kallscheuer N."/>
            <person name="Luecker S."/>
            <person name="Lage O.M."/>
            <person name="Pohl T."/>
            <person name="Merkel B.J."/>
            <person name="Hornburger P."/>
            <person name="Mueller R.-W."/>
            <person name="Bruemmer F."/>
            <person name="Labrenz M."/>
            <person name="Spormann A.M."/>
            <person name="Op den Camp H."/>
            <person name="Overmann J."/>
            <person name="Amann R."/>
            <person name="Jetten M.S.M."/>
            <person name="Mascher T."/>
            <person name="Medema M.H."/>
            <person name="Devos D.P."/>
            <person name="Kaster A.-K."/>
            <person name="Ovreas L."/>
            <person name="Rohde M."/>
            <person name="Galperin M.Y."/>
            <person name="Jogler C."/>
        </authorList>
    </citation>
    <scope>NUCLEOTIDE SEQUENCE [LARGE SCALE GENOMIC DNA]</scope>
    <source>
        <strain evidence="2 3">V22</strain>
    </source>
</reference>
<name>A0A517TD02_9PLAN</name>
<keyword evidence="3" id="KW-1185">Reference proteome</keyword>
<gene>
    <name evidence="2" type="ORF">V22_35030</name>
</gene>
<dbReference type="AlphaFoldDB" id="A0A517TD02"/>
<dbReference type="Pfam" id="PF06439">
    <property type="entry name" value="3keto-disac_hyd"/>
    <property type="match status" value="1"/>
</dbReference>
<dbReference type="InterPro" id="IPR010496">
    <property type="entry name" value="AL/BT2_dom"/>
</dbReference>
<dbReference type="Gene3D" id="2.60.120.560">
    <property type="entry name" value="Exo-inulinase, domain 1"/>
    <property type="match status" value="1"/>
</dbReference>
<proteinExistence type="predicted"/>
<dbReference type="RefSeq" id="WP_197439693.1">
    <property type="nucleotide sequence ID" value="NZ_CP036316.1"/>
</dbReference>
<dbReference type="Proteomes" id="UP000319976">
    <property type="component" value="Chromosome"/>
</dbReference>
<evidence type="ECO:0000313" key="3">
    <source>
        <dbReference type="Proteomes" id="UP000319976"/>
    </source>
</evidence>
<sequence length="249" mass="27757">MMMFNQRLIGPFVFVCLCGITNQSGGIFAEETVGPAAEINGSGPGWRQLGQDDFENVNCDEDTWSFEDSLIRCTGKPTGVMRTKERFTNFELVAEWRHLKKGGNSGIFVWATDDSIEQLKKEGKPGLPHGIEVQVLDTGYREVYEKRFNKVGDWFTSHGDVFPVKTAKMTPFPPLSPNGSRSFPSEDRVKPTGEWNHYYVRAINGEIRLWVNGKEVSGGTDCDPAVGCLCLESEGAPVEFRGLKIRTLP</sequence>
<evidence type="ECO:0000313" key="2">
    <source>
        <dbReference type="EMBL" id="QDT66238.1"/>
    </source>
</evidence>
<dbReference type="KEGG" id="chya:V22_35030"/>